<dbReference type="GO" id="GO:0003676">
    <property type="term" value="F:nucleic acid binding"/>
    <property type="evidence" value="ECO:0007669"/>
    <property type="project" value="InterPro"/>
</dbReference>
<accession>A0A376BLJ7</accession>
<feature type="domain" description="Card1 endonuclease" evidence="1">
    <location>
        <begin position="206"/>
        <end position="277"/>
    </location>
</feature>
<dbReference type="STRING" id="1120980.GCA_000745955_01025"/>
<proteinExistence type="predicted"/>
<evidence type="ECO:0000313" key="3">
    <source>
        <dbReference type="Proteomes" id="UP000254209"/>
    </source>
</evidence>
<dbReference type="AlphaFoldDB" id="A0A376BLJ7"/>
<dbReference type="InterPro" id="IPR011856">
    <property type="entry name" value="tRNA_endonuc-like_dom_sf"/>
</dbReference>
<gene>
    <name evidence="2" type="ORF">NCTC10283_00148</name>
</gene>
<reference evidence="2 3" key="1">
    <citation type="submission" date="2018-06" db="EMBL/GenBank/DDBJ databases">
        <authorList>
            <consortium name="Pathogen Informatics"/>
            <person name="Doyle S."/>
        </authorList>
    </citation>
    <scope>NUCLEOTIDE SEQUENCE [LARGE SCALE GENOMIC DNA]</scope>
    <source>
        <strain evidence="2 3">NCTC10283</strain>
    </source>
</reference>
<dbReference type="InterPro" id="IPR011335">
    <property type="entry name" value="Restrct_endonuc-II-like"/>
</dbReference>
<keyword evidence="3" id="KW-1185">Reference proteome</keyword>
<dbReference type="Gene3D" id="3.40.1350.10">
    <property type="match status" value="1"/>
</dbReference>
<organism evidence="2 3">
    <name type="scientific">Alysiella crassa</name>
    <dbReference type="NCBI Taxonomy" id="153491"/>
    <lineage>
        <taxon>Bacteria</taxon>
        <taxon>Pseudomonadati</taxon>
        <taxon>Pseudomonadota</taxon>
        <taxon>Betaproteobacteria</taxon>
        <taxon>Neisseriales</taxon>
        <taxon>Neisseriaceae</taxon>
        <taxon>Alysiella</taxon>
    </lineage>
</organism>
<protein>
    <submittedName>
        <fullName evidence="2">Domain of uncharacterized function (DUF1887)</fullName>
    </submittedName>
</protein>
<sequence>MSHVKLGIYRCNACKTWGEAVLQGVQTACHKCGATVAVYAPLQVVEQLSARYTAALREIDNLKSQLDDTEPTETNDNSLNKINLNDSNLLATEEQHKPLINWFKKQQIVPEFNYSAVDMSGFYDEAANKIGEKYTIFEKILGQLGWSYRKNVMTLNVDLKKYPQKEQQQINQLLREFYSHTLFANYRYLKQDKIANLKLQTAAPVRQFFTGGWLEWFTLNAVLQVIQQKNVRFSVARGAKIRFQNGDLHELDVLLYTPNNTPLVIECKTGEYRRDLDKYLNLRKRLNIPASHFVLLVLDIDDTQAKSLSGMYDLTFVTLKTLQAHIEKVV</sequence>
<dbReference type="EMBL" id="UFSO01000002">
    <property type="protein sequence ID" value="SSY70084.1"/>
    <property type="molecule type" value="Genomic_DNA"/>
</dbReference>
<dbReference type="InterPro" id="IPR015093">
    <property type="entry name" value="Card1_endonucl_dom"/>
</dbReference>
<dbReference type="SUPFAM" id="SSF52980">
    <property type="entry name" value="Restriction endonuclease-like"/>
    <property type="match status" value="1"/>
</dbReference>
<dbReference type="Proteomes" id="UP000254209">
    <property type="component" value="Unassembled WGS sequence"/>
</dbReference>
<evidence type="ECO:0000313" key="2">
    <source>
        <dbReference type="EMBL" id="SSY70084.1"/>
    </source>
</evidence>
<dbReference type="Pfam" id="PF09002">
    <property type="entry name" value="Card1_endonuc"/>
    <property type="match status" value="1"/>
</dbReference>
<dbReference type="OrthoDB" id="5561245at2"/>
<evidence type="ECO:0000259" key="1">
    <source>
        <dbReference type="Pfam" id="PF09002"/>
    </source>
</evidence>
<name>A0A376BLJ7_9NEIS</name>
<dbReference type="RefSeq" id="WP_034292341.1">
    <property type="nucleotide sequence ID" value="NZ_UFSO01000002.1"/>
</dbReference>